<evidence type="ECO:0000259" key="8">
    <source>
        <dbReference type="PROSITE" id="PS50157"/>
    </source>
</evidence>
<dbReference type="PROSITE" id="PS50157">
    <property type="entry name" value="ZINC_FINGER_C2H2_2"/>
    <property type="match status" value="8"/>
</dbReference>
<dbReference type="KEGG" id="ccin:107270249"/>
<feature type="domain" description="C2H2-type" evidence="8">
    <location>
        <begin position="242"/>
        <end position="267"/>
    </location>
</feature>
<evidence type="ECO:0000256" key="1">
    <source>
        <dbReference type="ARBA" id="ARBA00022723"/>
    </source>
</evidence>
<feature type="domain" description="C2H2-type" evidence="8">
    <location>
        <begin position="156"/>
        <end position="183"/>
    </location>
</feature>
<dbReference type="RefSeq" id="XP_024943434.1">
    <property type="nucleotide sequence ID" value="XM_025087666.1"/>
</dbReference>
<dbReference type="Pfam" id="PF13242">
    <property type="entry name" value="Hydrolase_like"/>
    <property type="match status" value="1"/>
</dbReference>
<organism evidence="9 10">
    <name type="scientific">Cephus cinctus</name>
    <name type="common">Wheat stem sawfly</name>
    <dbReference type="NCBI Taxonomy" id="211228"/>
    <lineage>
        <taxon>Eukaryota</taxon>
        <taxon>Metazoa</taxon>
        <taxon>Ecdysozoa</taxon>
        <taxon>Arthropoda</taxon>
        <taxon>Hexapoda</taxon>
        <taxon>Insecta</taxon>
        <taxon>Pterygota</taxon>
        <taxon>Neoptera</taxon>
        <taxon>Endopterygota</taxon>
        <taxon>Hymenoptera</taxon>
        <taxon>Cephoidea</taxon>
        <taxon>Cephidae</taxon>
        <taxon>Cephus</taxon>
    </lineage>
</organism>
<dbReference type="InterPro" id="IPR036236">
    <property type="entry name" value="Znf_C2H2_sf"/>
</dbReference>
<dbReference type="AlphaFoldDB" id="A0AAJ7C2Z6"/>
<dbReference type="FunFam" id="3.30.160.60:FF:000125">
    <property type="entry name" value="Putative zinc finger protein 143"/>
    <property type="match status" value="1"/>
</dbReference>
<dbReference type="FunFam" id="3.30.160.60:FF:000072">
    <property type="entry name" value="zinc finger protein 143 isoform X1"/>
    <property type="match status" value="1"/>
</dbReference>
<feature type="domain" description="C2H2-type" evidence="8">
    <location>
        <begin position="213"/>
        <end position="236"/>
    </location>
</feature>
<dbReference type="Proteomes" id="UP000694920">
    <property type="component" value="Unplaced"/>
</dbReference>
<dbReference type="SMART" id="SM00355">
    <property type="entry name" value="ZnF_C2H2"/>
    <property type="match status" value="9"/>
</dbReference>
<dbReference type="InterPro" id="IPR023214">
    <property type="entry name" value="HAD_sf"/>
</dbReference>
<evidence type="ECO:0000256" key="6">
    <source>
        <dbReference type="PROSITE-ProRule" id="PRU00042"/>
    </source>
</evidence>
<evidence type="ECO:0000256" key="2">
    <source>
        <dbReference type="ARBA" id="ARBA00022737"/>
    </source>
</evidence>
<sequence>MKSMGQNIDEPNELPFEVKTLLDTEEDTKDVNNVQKKYKCTVPGCKYAFLRPSKLTTHMRNHTGERPYRCTYPNCDKTYTNSSHLKRHCETHDDIKQRYKCTKCFMLISNPHNLRRHYERWHHNKKQLTCEKCNVSFTSERQFKEHIAFHEGNALYMCNICKKQYNVYNRFRRHLRNHASSPKKYACPAAECSEIFEMSSLRTHIGSQHPEDYKCKHCGKVFLNSSMFQKHAAVHSETPLVFTCPYENCSRFYNFMRNLRQHIRTKHEDKLYQCDICNMKLCSRQKLIQHINNIHVSNKKKKSPAKGSERKRRKDAGEPKKSAVSRLSGLDLPRTLEKSLLQRETTRKLADRMAARSIKSLTSESLAKFFNSFDTVLTDCDGVLWLQMNPIPKSADVMNLFRNLGKKVFYITNNSTKTREEFVEKCKVLNFEASVDDILCTSNLAACYLQDLGFKKKVYVIGSTGITKELDRVGIPHIGSGPDTFTGDHVYKTFQKDEQVGAVIVGFDEHFSYPKMVKAATYLNDKNIHFIGTNTDERFPVPGSLVIPGTGSLVRSIETCAERKATIMGKPEPYVAQVVTKRYGVDPKRTLMIGDRCNTDILFGRRCGFKTLLVLSGVTTLDEVEKWKKSHLKEESNLVPEYYTETLGDLLPYLRSFQAAM</sequence>
<dbReference type="SUPFAM" id="SSF57667">
    <property type="entry name" value="beta-beta-alpha zinc fingers"/>
    <property type="match status" value="4"/>
</dbReference>
<dbReference type="InterPro" id="IPR036412">
    <property type="entry name" value="HAD-like_sf"/>
</dbReference>
<keyword evidence="1" id="KW-0479">Metal-binding</keyword>
<protein>
    <submittedName>
        <fullName evidence="10 11">Zinc finger protein 534</fullName>
    </submittedName>
</protein>
<evidence type="ECO:0000313" key="11">
    <source>
        <dbReference type="RefSeq" id="XP_024943434.1"/>
    </source>
</evidence>
<feature type="region of interest" description="Disordered" evidence="7">
    <location>
        <begin position="295"/>
        <end position="325"/>
    </location>
</feature>
<evidence type="ECO:0000256" key="5">
    <source>
        <dbReference type="ARBA" id="ARBA00022833"/>
    </source>
</evidence>
<evidence type="ECO:0000256" key="3">
    <source>
        <dbReference type="ARBA" id="ARBA00022771"/>
    </source>
</evidence>
<feature type="domain" description="C2H2-type" evidence="8">
    <location>
        <begin position="68"/>
        <end position="97"/>
    </location>
</feature>
<dbReference type="GO" id="GO:0005634">
    <property type="term" value="C:nucleus"/>
    <property type="evidence" value="ECO:0007669"/>
    <property type="project" value="UniProtKB-ARBA"/>
</dbReference>
<dbReference type="RefSeq" id="XP_015600582.1">
    <property type="nucleotide sequence ID" value="XM_015745096.2"/>
</dbReference>
<name>A0AAJ7C2Z6_CEPCN</name>
<dbReference type="InterPro" id="IPR013087">
    <property type="entry name" value="Znf_C2H2_type"/>
</dbReference>
<dbReference type="NCBIfam" id="TIGR01452">
    <property type="entry name" value="PGP_euk"/>
    <property type="match status" value="1"/>
</dbReference>
<accession>A0AAJ7C2Z6</accession>
<dbReference type="GO" id="GO:0005737">
    <property type="term" value="C:cytoplasm"/>
    <property type="evidence" value="ECO:0007669"/>
    <property type="project" value="TreeGrafter"/>
</dbReference>
<dbReference type="PROSITE" id="PS00028">
    <property type="entry name" value="ZINC_FINGER_C2H2_1"/>
    <property type="match status" value="8"/>
</dbReference>
<keyword evidence="4" id="KW-0378">Hydrolase</keyword>
<dbReference type="Pfam" id="PF00096">
    <property type="entry name" value="zf-C2H2"/>
    <property type="match status" value="1"/>
</dbReference>
<dbReference type="SUPFAM" id="SSF56784">
    <property type="entry name" value="HAD-like"/>
    <property type="match status" value="1"/>
</dbReference>
<keyword evidence="5" id="KW-0862">Zinc</keyword>
<dbReference type="GO" id="GO:0008270">
    <property type="term" value="F:zinc ion binding"/>
    <property type="evidence" value="ECO:0007669"/>
    <property type="project" value="UniProtKB-KW"/>
</dbReference>
<keyword evidence="2" id="KW-0677">Repeat</keyword>
<keyword evidence="3 6" id="KW-0863">Zinc-finger</keyword>
<dbReference type="InterPro" id="IPR006349">
    <property type="entry name" value="PGP_euk"/>
</dbReference>
<evidence type="ECO:0000256" key="7">
    <source>
        <dbReference type="SAM" id="MobiDB-lite"/>
    </source>
</evidence>
<dbReference type="GeneID" id="107270249"/>
<dbReference type="Gene3D" id="3.30.160.60">
    <property type="entry name" value="Classic Zinc Finger"/>
    <property type="match status" value="5"/>
</dbReference>
<keyword evidence="9" id="KW-1185">Reference proteome</keyword>
<feature type="domain" description="C2H2-type" evidence="8">
    <location>
        <begin position="272"/>
        <end position="300"/>
    </location>
</feature>
<dbReference type="Pfam" id="PF13344">
    <property type="entry name" value="Hydrolase_6"/>
    <property type="match status" value="1"/>
</dbReference>
<evidence type="ECO:0000313" key="9">
    <source>
        <dbReference type="Proteomes" id="UP000694920"/>
    </source>
</evidence>
<dbReference type="GO" id="GO:0016791">
    <property type="term" value="F:phosphatase activity"/>
    <property type="evidence" value="ECO:0007669"/>
    <property type="project" value="InterPro"/>
</dbReference>
<feature type="domain" description="C2H2-type" evidence="8">
    <location>
        <begin position="38"/>
        <end position="67"/>
    </location>
</feature>
<gene>
    <name evidence="10 11" type="primary">LOC107270249</name>
</gene>
<dbReference type="InterPro" id="IPR006357">
    <property type="entry name" value="HAD-SF_hydro_IIA"/>
</dbReference>
<evidence type="ECO:0000256" key="4">
    <source>
        <dbReference type="ARBA" id="ARBA00022801"/>
    </source>
</evidence>
<evidence type="ECO:0000313" key="10">
    <source>
        <dbReference type="RefSeq" id="XP_015600582.1"/>
    </source>
</evidence>
<feature type="domain" description="C2H2-type" evidence="8">
    <location>
        <begin position="128"/>
        <end position="155"/>
    </location>
</feature>
<feature type="compositionally biased region" description="Basic residues" evidence="7">
    <location>
        <begin position="297"/>
        <end position="314"/>
    </location>
</feature>
<dbReference type="Gene3D" id="3.40.50.1000">
    <property type="entry name" value="HAD superfamily/HAD-like"/>
    <property type="match status" value="2"/>
</dbReference>
<dbReference type="PANTHER" id="PTHR19288">
    <property type="entry name" value="4-NITROPHENYLPHOSPHATASE-RELATED"/>
    <property type="match status" value="1"/>
</dbReference>
<feature type="domain" description="C2H2-type" evidence="8">
    <location>
        <begin position="99"/>
        <end position="127"/>
    </location>
</feature>
<proteinExistence type="predicted"/>
<dbReference type="NCBIfam" id="TIGR01460">
    <property type="entry name" value="HAD-SF-IIA"/>
    <property type="match status" value="1"/>
</dbReference>
<reference evidence="10 11" key="1">
    <citation type="submission" date="2025-04" db="UniProtKB">
        <authorList>
            <consortium name="RefSeq"/>
        </authorList>
    </citation>
    <scope>IDENTIFICATION</scope>
</reference>
<dbReference type="PANTHER" id="PTHR19288:SF93">
    <property type="entry name" value="FI11325P-RELATED"/>
    <property type="match status" value="1"/>
</dbReference>